<dbReference type="InterPro" id="IPR015424">
    <property type="entry name" value="PyrdxlP-dep_Trfase"/>
</dbReference>
<dbReference type="PANTHER" id="PTHR30244">
    <property type="entry name" value="TRANSAMINASE"/>
    <property type="match status" value="1"/>
</dbReference>
<name>A0A0A0ETP5_9GAMM</name>
<dbReference type="PIRSF" id="PIRSF000390">
    <property type="entry name" value="PLP_StrS"/>
    <property type="match status" value="1"/>
</dbReference>
<keyword evidence="1 4" id="KW-0663">Pyridoxal phosphate</keyword>
<protein>
    <submittedName>
        <fullName evidence="6">Aminotransferase DegT</fullName>
    </submittedName>
</protein>
<evidence type="ECO:0000256" key="3">
    <source>
        <dbReference type="PIRSR" id="PIRSR000390-1"/>
    </source>
</evidence>
<comment type="similarity">
    <text evidence="2 5">Belongs to the DegT/DnrJ/EryC1 family.</text>
</comment>
<gene>
    <name evidence="6" type="ORF">N800_03655</name>
</gene>
<dbReference type="eggNOG" id="COG0399">
    <property type="taxonomic scope" value="Bacteria"/>
</dbReference>
<dbReference type="PANTHER" id="PTHR30244:SF34">
    <property type="entry name" value="DTDP-4-AMINO-4,6-DIDEOXYGALACTOSE TRANSAMINASE"/>
    <property type="match status" value="1"/>
</dbReference>
<reference evidence="6 7" key="1">
    <citation type="submission" date="2013-08" db="EMBL/GenBank/DDBJ databases">
        <title>Genome sequencing of Lysobacter.</title>
        <authorList>
            <person name="Zhang S."/>
            <person name="Wang G."/>
        </authorList>
    </citation>
    <scope>NUCLEOTIDE SEQUENCE [LARGE SCALE GENOMIC DNA]</scope>
    <source>
        <strain evidence="6 7">GH1-9</strain>
    </source>
</reference>
<dbReference type="OrthoDB" id="9804264at2"/>
<organism evidence="6 7">
    <name type="scientific">Lysobacter daejeonensis GH1-9</name>
    <dbReference type="NCBI Taxonomy" id="1385517"/>
    <lineage>
        <taxon>Bacteria</taxon>
        <taxon>Pseudomonadati</taxon>
        <taxon>Pseudomonadota</taxon>
        <taxon>Gammaproteobacteria</taxon>
        <taxon>Lysobacterales</taxon>
        <taxon>Lysobacteraceae</taxon>
        <taxon>Aerolutibacter</taxon>
    </lineage>
</organism>
<evidence type="ECO:0000256" key="1">
    <source>
        <dbReference type="ARBA" id="ARBA00022898"/>
    </source>
</evidence>
<keyword evidence="7" id="KW-1185">Reference proteome</keyword>
<dbReference type="Gene3D" id="3.40.640.10">
    <property type="entry name" value="Type I PLP-dependent aspartate aminotransferase-like (Major domain)"/>
    <property type="match status" value="1"/>
</dbReference>
<evidence type="ECO:0000256" key="5">
    <source>
        <dbReference type="RuleBase" id="RU004508"/>
    </source>
</evidence>
<dbReference type="RefSeq" id="WP_036138466.1">
    <property type="nucleotide sequence ID" value="NZ_AVPU01000020.1"/>
</dbReference>
<feature type="modified residue" description="N6-(pyridoxal phosphate)lysine" evidence="4">
    <location>
        <position position="181"/>
    </location>
</feature>
<keyword evidence="6" id="KW-0032">Aminotransferase</keyword>
<comment type="caution">
    <text evidence="6">The sequence shown here is derived from an EMBL/GenBank/DDBJ whole genome shotgun (WGS) entry which is preliminary data.</text>
</comment>
<dbReference type="GO" id="GO:0030170">
    <property type="term" value="F:pyridoxal phosphate binding"/>
    <property type="evidence" value="ECO:0007669"/>
    <property type="project" value="TreeGrafter"/>
</dbReference>
<evidence type="ECO:0000256" key="4">
    <source>
        <dbReference type="PIRSR" id="PIRSR000390-2"/>
    </source>
</evidence>
<keyword evidence="6" id="KW-0808">Transferase</keyword>
<dbReference type="InterPro" id="IPR015422">
    <property type="entry name" value="PyrdxlP-dep_Trfase_small"/>
</dbReference>
<evidence type="ECO:0000256" key="2">
    <source>
        <dbReference type="ARBA" id="ARBA00037999"/>
    </source>
</evidence>
<dbReference type="InterPro" id="IPR000653">
    <property type="entry name" value="DegT/StrS_aminotransferase"/>
</dbReference>
<evidence type="ECO:0000313" key="6">
    <source>
        <dbReference type="EMBL" id="KGM53859.1"/>
    </source>
</evidence>
<dbReference type="Proteomes" id="UP000029998">
    <property type="component" value="Unassembled WGS sequence"/>
</dbReference>
<accession>A0A0A0ETP5</accession>
<sequence length="369" mass="40945">MIPVNQPLLDGNEKKYLLECIDTGWISSEGPFVKQFEDGFAARVRRRHGVAVCNGTAALDAAIEALGIGPGDEVILPTFTIISCIIQIVRAGATPVLVDSDPATWNMDTDQIEAKISSRTKAIMVVHTYGLPVDMDPVLDIARRYGLRVIEDAAEMHGQTYKGRPCGSFGDVSTFSFYPNKHVTTGEGGMVLVDDDSLADDCRSLRNLCFQPHKRFVHERLGWNLRMTNMQAALGLAQLERLDEFVARKRHIGARYSAGLADLPSARLPLAGTHYADNIYWVFGLVIDEEKGMDAEDVMKRLASEGVGTRPFFCPMHQQPVLRRMGLFENDRHPVAELMYRQGFYLPSGMALSDGDIDRTIEAVWKVLG</sequence>
<evidence type="ECO:0000313" key="7">
    <source>
        <dbReference type="Proteomes" id="UP000029998"/>
    </source>
</evidence>
<dbReference type="InterPro" id="IPR015421">
    <property type="entry name" value="PyrdxlP-dep_Trfase_major"/>
</dbReference>
<dbReference type="EMBL" id="AVPU01000020">
    <property type="protein sequence ID" value="KGM53859.1"/>
    <property type="molecule type" value="Genomic_DNA"/>
</dbReference>
<dbReference type="GO" id="GO:0000271">
    <property type="term" value="P:polysaccharide biosynthetic process"/>
    <property type="evidence" value="ECO:0007669"/>
    <property type="project" value="TreeGrafter"/>
</dbReference>
<dbReference type="AlphaFoldDB" id="A0A0A0ETP5"/>
<dbReference type="SUPFAM" id="SSF53383">
    <property type="entry name" value="PLP-dependent transferases"/>
    <property type="match status" value="1"/>
</dbReference>
<dbReference type="Pfam" id="PF01041">
    <property type="entry name" value="DegT_DnrJ_EryC1"/>
    <property type="match status" value="1"/>
</dbReference>
<dbReference type="Gene3D" id="3.90.1150.10">
    <property type="entry name" value="Aspartate Aminotransferase, domain 1"/>
    <property type="match status" value="1"/>
</dbReference>
<dbReference type="CDD" id="cd00616">
    <property type="entry name" value="AHBA_syn"/>
    <property type="match status" value="1"/>
</dbReference>
<dbReference type="GO" id="GO:0008483">
    <property type="term" value="F:transaminase activity"/>
    <property type="evidence" value="ECO:0007669"/>
    <property type="project" value="UniProtKB-KW"/>
</dbReference>
<dbReference type="STRING" id="1385517.N800_03655"/>
<feature type="active site" description="Proton acceptor" evidence="3">
    <location>
        <position position="181"/>
    </location>
</feature>
<proteinExistence type="inferred from homology"/>